<name>A0A166K2Y1_9AGAM</name>
<reference evidence="2" key="1">
    <citation type="journal article" date="2016" name="Mol. Biol. Evol.">
        <title>Comparative Genomics of Early-Diverging Mushroom-Forming Fungi Provides Insights into the Origins of Lignocellulose Decay Capabilities.</title>
        <authorList>
            <person name="Nagy L.G."/>
            <person name="Riley R."/>
            <person name="Tritt A."/>
            <person name="Adam C."/>
            <person name="Daum C."/>
            <person name="Floudas D."/>
            <person name="Sun H."/>
            <person name="Yadav J.S."/>
            <person name="Pangilinan J."/>
            <person name="Larsson K.H."/>
            <person name="Matsuura K."/>
            <person name="Barry K."/>
            <person name="Labutti K."/>
            <person name="Kuo R."/>
            <person name="Ohm R.A."/>
            <person name="Bhattacharya S.S."/>
            <person name="Shirouzu T."/>
            <person name="Yoshinaga Y."/>
            <person name="Martin F.M."/>
            <person name="Grigoriev I.V."/>
            <person name="Hibbett D.S."/>
        </authorList>
    </citation>
    <scope>NUCLEOTIDE SEQUENCE [LARGE SCALE GENOMIC DNA]</scope>
    <source>
        <strain evidence="2">CBS 109695</strain>
    </source>
</reference>
<feature type="region of interest" description="Disordered" evidence="1">
    <location>
        <begin position="113"/>
        <end position="169"/>
    </location>
</feature>
<sequence length="169" mass="18632">MPTGAPVIGRSVRVSTLVDHSFWPGTCDIGRGGGCEFRTPWAASCAPDPFLLSLLPFVPPRLATPAHTPKPDPLLNLRPEGIKAFSRYIHVNARLISDKSHLVEKVVTLAGAGRSQQKRKARVDEEEKRQMHRAADERRASERVDASAQFGEVEPDPEFSDSGHRMDVD</sequence>
<feature type="compositionally biased region" description="Basic and acidic residues" evidence="1">
    <location>
        <begin position="122"/>
        <end position="145"/>
    </location>
</feature>
<accession>A0A166K2Y1</accession>
<evidence type="ECO:0000256" key="1">
    <source>
        <dbReference type="SAM" id="MobiDB-lite"/>
    </source>
</evidence>
<gene>
    <name evidence="2" type="ORF">FIBSPDRAFT_1044193</name>
</gene>
<proteinExistence type="predicted"/>
<organism evidence="2">
    <name type="scientific">Athelia psychrophila</name>
    <dbReference type="NCBI Taxonomy" id="1759441"/>
    <lineage>
        <taxon>Eukaryota</taxon>
        <taxon>Fungi</taxon>
        <taxon>Dikarya</taxon>
        <taxon>Basidiomycota</taxon>
        <taxon>Agaricomycotina</taxon>
        <taxon>Agaricomycetes</taxon>
        <taxon>Agaricomycetidae</taxon>
        <taxon>Atheliales</taxon>
        <taxon>Atheliaceae</taxon>
        <taxon>Athelia</taxon>
    </lineage>
</organism>
<evidence type="ECO:0000313" key="2">
    <source>
        <dbReference type="EMBL" id="KZP21472.1"/>
    </source>
</evidence>
<dbReference type="EMBL" id="KV417547">
    <property type="protein sequence ID" value="KZP21472.1"/>
    <property type="molecule type" value="Genomic_DNA"/>
</dbReference>
<protein>
    <submittedName>
        <fullName evidence="2">Uncharacterized protein</fullName>
    </submittedName>
</protein>
<dbReference type="AlphaFoldDB" id="A0A166K2Y1"/>
<dbReference type="OrthoDB" id="3045089at2759"/>